<gene>
    <name evidence="15" type="primary">coxB</name>
    <name evidence="15" type="ORF">ACFQMA_19415</name>
</gene>
<evidence type="ECO:0000256" key="5">
    <source>
        <dbReference type="ARBA" id="ARBA00022660"/>
    </source>
</evidence>
<evidence type="ECO:0000256" key="3">
    <source>
        <dbReference type="ARBA" id="ARBA00012949"/>
    </source>
</evidence>
<evidence type="ECO:0000256" key="4">
    <source>
        <dbReference type="ARBA" id="ARBA00022448"/>
    </source>
</evidence>
<dbReference type="EC" id="7.1.1.9" evidence="3"/>
<dbReference type="EMBL" id="JBHTAS010000001">
    <property type="protein sequence ID" value="MFC7141991.1"/>
    <property type="molecule type" value="Genomic_DNA"/>
</dbReference>
<dbReference type="GO" id="GO:0046872">
    <property type="term" value="F:metal ion binding"/>
    <property type="evidence" value="ECO:0007669"/>
    <property type="project" value="UniProtKB-KW"/>
</dbReference>
<evidence type="ECO:0000256" key="2">
    <source>
        <dbReference type="ARBA" id="ARBA00007866"/>
    </source>
</evidence>
<dbReference type="RefSeq" id="WP_274323067.1">
    <property type="nucleotide sequence ID" value="NZ_CP118158.1"/>
</dbReference>
<dbReference type="NCBIfam" id="TIGR02866">
    <property type="entry name" value="CoxB"/>
    <property type="match status" value="1"/>
</dbReference>
<feature type="transmembrane region" description="Helical" evidence="13">
    <location>
        <begin position="92"/>
        <end position="110"/>
    </location>
</feature>
<keyword evidence="5" id="KW-0679">Respiratory chain</keyword>
<keyword evidence="12 13" id="KW-0472">Membrane</keyword>
<keyword evidence="6 13" id="KW-0812">Transmembrane</keyword>
<evidence type="ECO:0000256" key="9">
    <source>
        <dbReference type="ARBA" id="ARBA00022982"/>
    </source>
</evidence>
<dbReference type="PROSITE" id="PS00078">
    <property type="entry name" value="COX2"/>
    <property type="match status" value="1"/>
</dbReference>
<reference evidence="15 16" key="1">
    <citation type="journal article" date="2019" name="Int. J. Syst. Evol. Microbiol.">
        <title>The Global Catalogue of Microorganisms (GCM) 10K type strain sequencing project: providing services to taxonomists for standard genome sequencing and annotation.</title>
        <authorList>
            <consortium name="The Broad Institute Genomics Platform"/>
            <consortium name="The Broad Institute Genome Sequencing Center for Infectious Disease"/>
            <person name="Wu L."/>
            <person name="Ma J."/>
        </authorList>
    </citation>
    <scope>NUCLEOTIDE SEQUENCE [LARGE SCALE GENOMIC DNA]</scope>
    <source>
        <strain evidence="15 16">XZYJT29</strain>
    </source>
</reference>
<keyword evidence="4" id="KW-0813">Transport</keyword>
<dbReference type="SUPFAM" id="SSF49503">
    <property type="entry name" value="Cupredoxins"/>
    <property type="match status" value="1"/>
</dbReference>
<dbReference type="AlphaFoldDB" id="A0ABD5Y536"/>
<evidence type="ECO:0000256" key="8">
    <source>
        <dbReference type="ARBA" id="ARBA00022967"/>
    </source>
</evidence>
<protein>
    <recommendedName>
        <fullName evidence="3">cytochrome-c oxidase</fullName>
        <ecNumber evidence="3">7.1.1.9</ecNumber>
    </recommendedName>
</protein>
<evidence type="ECO:0000256" key="10">
    <source>
        <dbReference type="ARBA" id="ARBA00022989"/>
    </source>
</evidence>
<dbReference type="InterPro" id="IPR036257">
    <property type="entry name" value="Cyt_c_oxidase_su2_TM_sf"/>
</dbReference>
<proteinExistence type="inferred from homology"/>
<feature type="transmembrane region" description="Helical" evidence="13">
    <location>
        <begin position="12"/>
        <end position="32"/>
    </location>
</feature>
<accession>A0ABD5Y536</accession>
<evidence type="ECO:0000259" key="14">
    <source>
        <dbReference type="PROSITE" id="PS50857"/>
    </source>
</evidence>
<dbReference type="GO" id="GO:0016020">
    <property type="term" value="C:membrane"/>
    <property type="evidence" value="ECO:0007669"/>
    <property type="project" value="UniProtKB-SubCell"/>
</dbReference>
<comment type="similarity">
    <text evidence="2">Belongs to the cytochrome c oxidase subunit 2 family.</text>
</comment>
<dbReference type="Pfam" id="PF00116">
    <property type="entry name" value="COX2"/>
    <property type="match status" value="1"/>
</dbReference>
<evidence type="ECO:0000256" key="12">
    <source>
        <dbReference type="ARBA" id="ARBA00023136"/>
    </source>
</evidence>
<dbReference type="PANTHER" id="PTHR22888:SF9">
    <property type="entry name" value="CYTOCHROME C OXIDASE SUBUNIT 2"/>
    <property type="match status" value="1"/>
</dbReference>
<name>A0ABD5Y536_9EURY</name>
<evidence type="ECO:0000256" key="6">
    <source>
        <dbReference type="ARBA" id="ARBA00022692"/>
    </source>
</evidence>
<keyword evidence="9" id="KW-0249">Electron transport</keyword>
<dbReference type="InterPro" id="IPR045187">
    <property type="entry name" value="CcO_II"/>
</dbReference>
<dbReference type="Gene3D" id="2.60.40.420">
    <property type="entry name" value="Cupredoxins - blue copper proteins"/>
    <property type="match status" value="1"/>
</dbReference>
<keyword evidence="8" id="KW-1278">Translocase</keyword>
<dbReference type="PRINTS" id="PR01166">
    <property type="entry name" value="CYCOXIDASEII"/>
</dbReference>
<dbReference type="Gene3D" id="1.10.287.90">
    <property type="match status" value="1"/>
</dbReference>
<feature type="domain" description="Cytochrome oxidase subunit II copper A binding" evidence="14">
    <location>
        <begin position="131"/>
        <end position="242"/>
    </location>
</feature>
<dbReference type="GO" id="GO:0004129">
    <property type="term" value="F:cytochrome-c oxidase activity"/>
    <property type="evidence" value="ECO:0007669"/>
    <property type="project" value="UniProtKB-EC"/>
</dbReference>
<evidence type="ECO:0000256" key="7">
    <source>
        <dbReference type="ARBA" id="ARBA00022723"/>
    </source>
</evidence>
<dbReference type="PROSITE" id="PS50857">
    <property type="entry name" value="COX2_CUA"/>
    <property type="match status" value="1"/>
</dbReference>
<evidence type="ECO:0000313" key="16">
    <source>
        <dbReference type="Proteomes" id="UP001596432"/>
    </source>
</evidence>
<sequence length="256" mass="27139">MRGALDADRLARTIAVATVVAAGLSGLVLAVVATRGAYDSTTEALRRSLHRTLLAVGLPAAILFEGALAYAVVRFTGDGPAAPVTERRWLEVGWTVAVGALFVLVGVLSYQAMLQTAAVGPAVGEGAAGDDGVVVVHATAAQWDWTFRYPAANVTSDRLVLPTNRTVTVRLTSRDVVHSFSVPGLGLKQDVFPGQYTYVRTTPTSTGEYRVQCTEFCGVGHSQMTATAEVRSPDGFENWTRRARASETVRGRSSNG</sequence>
<keyword evidence="16" id="KW-1185">Reference proteome</keyword>
<evidence type="ECO:0000256" key="11">
    <source>
        <dbReference type="ARBA" id="ARBA00023008"/>
    </source>
</evidence>
<evidence type="ECO:0000256" key="1">
    <source>
        <dbReference type="ARBA" id="ARBA00004141"/>
    </source>
</evidence>
<dbReference type="InterPro" id="IPR002429">
    <property type="entry name" value="CcO_II-like_C"/>
</dbReference>
<dbReference type="InterPro" id="IPR008972">
    <property type="entry name" value="Cupredoxin"/>
</dbReference>
<keyword evidence="7" id="KW-0479">Metal-binding</keyword>
<dbReference type="PANTHER" id="PTHR22888">
    <property type="entry name" value="CYTOCHROME C OXIDASE, SUBUNIT II"/>
    <property type="match status" value="1"/>
</dbReference>
<comment type="subcellular location">
    <subcellularLocation>
        <location evidence="1">Membrane</location>
        <topology evidence="1">Multi-pass membrane protein</topology>
    </subcellularLocation>
</comment>
<dbReference type="GeneID" id="78822323"/>
<comment type="caution">
    <text evidence="15">The sequence shown here is derived from an EMBL/GenBank/DDBJ whole genome shotgun (WGS) entry which is preliminary data.</text>
</comment>
<dbReference type="Proteomes" id="UP001596432">
    <property type="component" value="Unassembled WGS sequence"/>
</dbReference>
<organism evidence="15 16">
    <name type="scientific">Halosimplex aquaticum</name>
    <dbReference type="NCBI Taxonomy" id="3026162"/>
    <lineage>
        <taxon>Archaea</taxon>
        <taxon>Methanobacteriati</taxon>
        <taxon>Methanobacteriota</taxon>
        <taxon>Stenosarchaea group</taxon>
        <taxon>Halobacteria</taxon>
        <taxon>Halobacteriales</taxon>
        <taxon>Haloarculaceae</taxon>
        <taxon>Halosimplex</taxon>
    </lineage>
</organism>
<dbReference type="InterPro" id="IPR001505">
    <property type="entry name" value="Copper_CuA"/>
</dbReference>
<keyword evidence="10 13" id="KW-1133">Transmembrane helix</keyword>
<keyword evidence="11" id="KW-0186">Copper</keyword>
<evidence type="ECO:0000313" key="15">
    <source>
        <dbReference type="EMBL" id="MFC7141991.1"/>
    </source>
</evidence>
<dbReference type="InterPro" id="IPR014222">
    <property type="entry name" value="Cyt_c_oxidase_su2"/>
</dbReference>
<feature type="transmembrane region" description="Helical" evidence="13">
    <location>
        <begin position="53"/>
        <end position="72"/>
    </location>
</feature>
<evidence type="ECO:0000256" key="13">
    <source>
        <dbReference type="SAM" id="Phobius"/>
    </source>
</evidence>